<feature type="transmembrane region" description="Helical" evidence="1">
    <location>
        <begin position="346"/>
        <end position="368"/>
    </location>
</feature>
<protein>
    <submittedName>
        <fullName evidence="2">Uncharacterized protein</fullName>
    </submittedName>
</protein>
<keyword evidence="3" id="KW-1185">Reference proteome</keyword>
<dbReference type="RefSeq" id="WP_187743408.1">
    <property type="nucleotide sequence ID" value="NZ_CP060825.1"/>
</dbReference>
<accession>A0A7H0I0N3</accession>
<keyword evidence="1" id="KW-1133">Transmembrane helix</keyword>
<evidence type="ECO:0000313" key="2">
    <source>
        <dbReference type="EMBL" id="QNP66349.1"/>
    </source>
</evidence>
<name>A0A7H0I0N3_9ACTN</name>
<dbReference type="AlphaFoldDB" id="A0A7H0I0N3"/>
<evidence type="ECO:0000313" key="3">
    <source>
        <dbReference type="Proteomes" id="UP000516230"/>
    </source>
</evidence>
<gene>
    <name evidence="2" type="ORF">IAG43_27740</name>
</gene>
<dbReference type="Proteomes" id="UP000516230">
    <property type="component" value="Chromosome"/>
</dbReference>
<dbReference type="KEGG" id="sgj:IAG43_27740"/>
<proteinExistence type="predicted"/>
<sequence length="369" mass="40157">MTGVPTDPLTDDEIIAAVAAHLGLHDASDRLRLAGTARITRQPLLDCTITRCVESRVESGAEEKRPAPYDLSDRPVYDDLDAYDPGPVKSVHRHRTLRLVLRDSAREADCTECRHGRRQCPNCRGRGRQECPPSQPCTLCRGMNPCTACEGKAGGGRRGTSVEPPVPRKVRQPHVRIGCDLCGQEGTACPGCRGRGRMRHEECDGTGETGCGSCGGKGNEECVLCKGRGRLTVWQGATIVRAPVTESVDPPPPHPPWLVRRRLRNRGAWRAWVVADGDGLPAGLASHHRRAVERRLVRRKGEIAREVSVRHLPLARVELDELPARVLHVYAGHAEPQVMWVPSRRVLARASAAAAGCATAVALLLAALR</sequence>
<keyword evidence="1" id="KW-0812">Transmembrane</keyword>
<keyword evidence="1" id="KW-0472">Membrane</keyword>
<reference evidence="2 3" key="1">
    <citation type="submission" date="2020-08" db="EMBL/GenBank/DDBJ databases">
        <title>A novel species.</title>
        <authorList>
            <person name="Gao J."/>
        </authorList>
    </citation>
    <scope>NUCLEOTIDE SEQUENCE [LARGE SCALE GENOMIC DNA]</scope>
    <source>
        <strain evidence="2 3">CRPJ-33</strain>
    </source>
</reference>
<dbReference type="EMBL" id="CP060825">
    <property type="protein sequence ID" value="QNP66349.1"/>
    <property type="molecule type" value="Genomic_DNA"/>
</dbReference>
<evidence type="ECO:0000256" key="1">
    <source>
        <dbReference type="SAM" id="Phobius"/>
    </source>
</evidence>
<organism evidence="2 3">
    <name type="scientific">Streptomyces genisteinicus</name>
    <dbReference type="NCBI Taxonomy" id="2768068"/>
    <lineage>
        <taxon>Bacteria</taxon>
        <taxon>Bacillati</taxon>
        <taxon>Actinomycetota</taxon>
        <taxon>Actinomycetes</taxon>
        <taxon>Kitasatosporales</taxon>
        <taxon>Streptomycetaceae</taxon>
        <taxon>Streptomyces</taxon>
    </lineage>
</organism>